<protein>
    <recommendedName>
        <fullName evidence="6">Amino acid transporter transmembrane domain-containing protein</fullName>
    </recommendedName>
</protein>
<sequence>MTVPAEDIDDSNDVFSEQLSVESENIMAQTQDPHAMGENITECSAFMNVIKANVGTGILTMPMVFNYVGIWLGLVMILSAGFLATYCMKLLLVVSNEVSEENELDQAKMDYTETVFNVFKYGPRPLRKPKGKIKHTVNAFLIVTQIGFCCVYILFLSQTIQTMLKEWAPHLNRSTFLIGFVVSLVLTPFTMITDLSKFSIPATMANVATLIALLLIFIYCLVVGEMKPWQELQQPMGFRQFLIAFSIVIFAFEGISLVLPIRNKMKHPEFFLRRNGSLYMGMFLVCSTCTLLGWFGYFRFGKDIEPSIAYNIPESPIWVAFVKPLLVFYILVTYILQFYVPASIFGRLMEKIPRHRNADPAIKKWNLRIMRIASVYLIYGLAMIIPHLDLLLSLIGALCSSVLAIILPPMLVLVHKWPSRHVIDKFNLRYLFPMTALIVIGILAFVGGTVATIMQLIDVYSPTYTE</sequence>
<feature type="transmembrane region" description="Helical" evidence="5">
    <location>
        <begin position="391"/>
        <end position="414"/>
    </location>
</feature>
<dbReference type="Proteomes" id="UP001626550">
    <property type="component" value="Unassembled WGS sequence"/>
</dbReference>
<evidence type="ECO:0000256" key="2">
    <source>
        <dbReference type="ARBA" id="ARBA00022692"/>
    </source>
</evidence>
<feature type="transmembrane region" description="Helical" evidence="5">
    <location>
        <begin position="64"/>
        <end position="86"/>
    </location>
</feature>
<proteinExistence type="predicted"/>
<dbReference type="Pfam" id="PF01490">
    <property type="entry name" value="Aa_trans"/>
    <property type="match status" value="1"/>
</dbReference>
<evidence type="ECO:0000256" key="5">
    <source>
        <dbReference type="SAM" id="Phobius"/>
    </source>
</evidence>
<dbReference type="GO" id="GO:0016020">
    <property type="term" value="C:membrane"/>
    <property type="evidence" value="ECO:0007669"/>
    <property type="project" value="UniProtKB-SubCell"/>
</dbReference>
<feature type="transmembrane region" description="Helical" evidence="5">
    <location>
        <begin position="435"/>
        <end position="457"/>
    </location>
</feature>
<evidence type="ECO:0000259" key="6">
    <source>
        <dbReference type="Pfam" id="PF01490"/>
    </source>
</evidence>
<gene>
    <name evidence="7" type="ORF">Ciccas_010301</name>
</gene>
<keyword evidence="4 5" id="KW-0472">Membrane</keyword>
<feature type="transmembrane region" description="Helical" evidence="5">
    <location>
        <begin position="278"/>
        <end position="297"/>
    </location>
</feature>
<dbReference type="PANTHER" id="PTHR22950:SF349">
    <property type="entry name" value="AMINO ACID TRANSPORTER TRANSMEMBRANE DOMAIN-CONTAINING PROTEIN"/>
    <property type="match status" value="1"/>
</dbReference>
<dbReference type="InterPro" id="IPR013057">
    <property type="entry name" value="AA_transpt_TM"/>
</dbReference>
<keyword evidence="2 5" id="KW-0812">Transmembrane</keyword>
<accession>A0ABD2PV33</accession>
<feature type="transmembrane region" description="Helical" evidence="5">
    <location>
        <begin position="204"/>
        <end position="224"/>
    </location>
</feature>
<comment type="subcellular location">
    <subcellularLocation>
        <location evidence="1">Membrane</location>
        <topology evidence="1">Multi-pass membrane protein</topology>
    </subcellularLocation>
</comment>
<evidence type="ECO:0000313" key="7">
    <source>
        <dbReference type="EMBL" id="KAL3311124.1"/>
    </source>
</evidence>
<keyword evidence="3 5" id="KW-1133">Transmembrane helix</keyword>
<reference evidence="7 8" key="1">
    <citation type="submission" date="2024-11" db="EMBL/GenBank/DDBJ databases">
        <title>Adaptive evolution of stress response genes in parasites aligns with host niche diversity.</title>
        <authorList>
            <person name="Hahn C."/>
            <person name="Resl P."/>
        </authorList>
    </citation>
    <scope>NUCLEOTIDE SEQUENCE [LARGE SCALE GENOMIC DNA]</scope>
    <source>
        <strain evidence="7">EGGRZ-B1_66</strain>
        <tissue evidence="7">Body</tissue>
    </source>
</reference>
<feature type="transmembrane region" description="Helical" evidence="5">
    <location>
        <begin position="175"/>
        <end position="192"/>
    </location>
</feature>
<feature type="transmembrane region" description="Helical" evidence="5">
    <location>
        <begin position="365"/>
        <end position="385"/>
    </location>
</feature>
<organism evidence="7 8">
    <name type="scientific">Cichlidogyrus casuarinus</name>
    <dbReference type="NCBI Taxonomy" id="1844966"/>
    <lineage>
        <taxon>Eukaryota</taxon>
        <taxon>Metazoa</taxon>
        <taxon>Spiralia</taxon>
        <taxon>Lophotrochozoa</taxon>
        <taxon>Platyhelminthes</taxon>
        <taxon>Monogenea</taxon>
        <taxon>Monopisthocotylea</taxon>
        <taxon>Dactylogyridea</taxon>
        <taxon>Ancyrocephalidae</taxon>
        <taxon>Cichlidogyrus</taxon>
    </lineage>
</organism>
<feature type="transmembrane region" description="Helical" evidence="5">
    <location>
        <begin position="317"/>
        <end position="344"/>
    </location>
</feature>
<feature type="domain" description="Amino acid transporter transmembrane" evidence="6">
    <location>
        <begin position="39"/>
        <end position="454"/>
    </location>
</feature>
<dbReference type="Gene3D" id="1.20.1740.10">
    <property type="entry name" value="Amino acid/polyamine transporter I"/>
    <property type="match status" value="1"/>
</dbReference>
<name>A0ABD2PV33_9PLAT</name>
<evidence type="ECO:0000313" key="8">
    <source>
        <dbReference type="Proteomes" id="UP001626550"/>
    </source>
</evidence>
<evidence type="ECO:0000256" key="4">
    <source>
        <dbReference type="ARBA" id="ARBA00023136"/>
    </source>
</evidence>
<evidence type="ECO:0000256" key="3">
    <source>
        <dbReference type="ARBA" id="ARBA00022989"/>
    </source>
</evidence>
<evidence type="ECO:0000256" key="1">
    <source>
        <dbReference type="ARBA" id="ARBA00004141"/>
    </source>
</evidence>
<dbReference type="AlphaFoldDB" id="A0ABD2PV33"/>
<dbReference type="PANTHER" id="PTHR22950">
    <property type="entry name" value="AMINO ACID TRANSPORTER"/>
    <property type="match status" value="1"/>
</dbReference>
<keyword evidence="8" id="KW-1185">Reference proteome</keyword>
<feature type="transmembrane region" description="Helical" evidence="5">
    <location>
        <begin position="137"/>
        <end position="155"/>
    </location>
</feature>
<comment type="caution">
    <text evidence="7">The sequence shown here is derived from an EMBL/GenBank/DDBJ whole genome shotgun (WGS) entry which is preliminary data.</text>
</comment>
<dbReference type="EMBL" id="JBJKFK010002424">
    <property type="protein sequence ID" value="KAL3311124.1"/>
    <property type="molecule type" value="Genomic_DNA"/>
</dbReference>
<feature type="transmembrane region" description="Helical" evidence="5">
    <location>
        <begin position="236"/>
        <end position="258"/>
    </location>
</feature>